<evidence type="ECO:0000256" key="1">
    <source>
        <dbReference type="SAM" id="Phobius"/>
    </source>
</evidence>
<protein>
    <submittedName>
        <fullName evidence="2">Membrane protein</fullName>
    </submittedName>
</protein>
<feature type="transmembrane region" description="Helical" evidence="1">
    <location>
        <begin position="45"/>
        <end position="70"/>
    </location>
</feature>
<feature type="transmembrane region" description="Helical" evidence="1">
    <location>
        <begin position="76"/>
        <end position="104"/>
    </location>
</feature>
<gene>
    <name evidence="2" type="ORF">CF5_0152</name>
</gene>
<name>A0AAX4J749_9CAUD</name>
<keyword evidence="1" id="KW-0812">Transmembrane</keyword>
<sequence length="115" mass="13019">MNTITIISIAFITFITFNIVYSLFDLVTAERNMVKQGQPPLSNFNYYYVIFPYLVGLVAIILLLVFNNIVYQPTTWWGITITCIIIMVVYALLGVITSLVLSLIQANKNKSKESS</sequence>
<keyword evidence="1" id="KW-1133">Transmembrane helix</keyword>
<dbReference type="Proteomes" id="UP001432109">
    <property type="component" value="Segment"/>
</dbReference>
<evidence type="ECO:0000313" key="2">
    <source>
        <dbReference type="EMBL" id="WRW34713.1"/>
    </source>
</evidence>
<keyword evidence="1" id="KW-0472">Membrane</keyword>
<dbReference type="InterPro" id="IPR055843">
    <property type="entry name" value="DUF7420"/>
</dbReference>
<evidence type="ECO:0000313" key="3">
    <source>
        <dbReference type="Proteomes" id="UP001432109"/>
    </source>
</evidence>
<accession>A0AAX4J749</accession>
<dbReference type="Pfam" id="PF24195">
    <property type="entry name" value="DUF7420"/>
    <property type="match status" value="1"/>
</dbReference>
<reference evidence="2" key="1">
    <citation type="submission" date="2023-12" db="EMBL/GenBank/DDBJ databases">
        <title>Isolation and Characterisation of Novel Lytic Bacteriophages for therapeutic applications in Prosthetic Joint Infections.</title>
        <authorList>
            <person name="Burton N."/>
            <person name="Melo L.D.R."/>
            <person name="Pearce B."/>
            <person name="Tadesse M.D."/>
            <person name="Vryonis E."/>
            <person name="Sagona A."/>
        </authorList>
    </citation>
    <scope>NUCLEOTIDE SEQUENCE</scope>
</reference>
<proteinExistence type="predicted"/>
<feature type="transmembrane region" description="Helical" evidence="1">
    <location>
        <begin position="6"/>
        <end position="24"/>
    </location>
</feature>
<dbReference type="EMBL" id="PP034390">
    <property type="protein sequence ID" value="WRW34713.1"/>
    <property type="molecule type" value="Genomic_DNA"/>
</dbReference>
<organism evidence="2 3">
    <name type="scientific">Staphylococcus phage CF5</name>
    <dbReference type="NCBI Taxonomy" id="3113739"/>
    <lineage>
        <taxon>Viruses</taxon>
        <taxon>Duplodnaviria</taxon>
        <taxon>Heunggongvirae</taxon>
        <taxon>Uroviricota</taxon>
        <taxon>Caudoviricetes</taxon>
        <taxon>Herelleviridae</taxon>
        <taxon>Twortvirinae</taxon>
        <taxon>Silviavirus</taxon>
    </lineage>
</organism>